<sequence length="430" mass="46285">MPKRAAPSEAAPAVSKKVKAVAGSKAKASPAKAKASPAKATKAATAKATKTAKVKLAEVEADAEAAAETAAETVAEKAQKLGASVKKAASKAKAKVDEVLTNASELLIDDVEPEVTAAASRGQKALAKGKKAAAKVKAKADEVIENAGDLLIDDVEDKPASKGKKRKTAEDFIDEEPTAKKPAAKATKAVVKAAPAKATKGKKAAKEPSPEPEEEEDDGEEVLGFETESEDGGADSSDDDSDAEDVAVREAGKKVDVSTLAKPKDDKSVAKRLARAQKQKTAARGTIYLGRIPHGFYEDQMREYFGQFGDVTRLRLARNPKSGASRHYAYIEFSSLPVAEVVAETMNNYLLMGHILKCNVIPQDEIHPELWVGANKKFRKVPRARLEKVRQDKPRTKEQQAKADEKVLKRQEERRRKIKDAGIDYEFEGH</sequence>
<feature type="compositionally biased region" description="Low complexity" evidence="5">
    <location>
        <begin position="10"/>
        <end position="42"/>
    </location>
</feature>
<dbReference type="KEGG" id="tasa:A1Q1_06197"/>
<dbReference type="PANTHER" id="PTHR46754">
    <property type="entry name" value="MKI67 FHA DOMAIN-INTERACTING NUCLEOLAR PHOSPHOPROTEIN"/>
    <property type="match status" value="1"/>
</dbReference>
<feature type="region of interest" description="Disordered" evidence="5">
    <location>
        <begin position="387"/>
        <end position="413"/>
    </location>
</feature>
<dbReference type="Gene3D" id="3.30.70.330">
    <property type="match status" value="1"/>
</dbReference>
<dbReference type="HOGENOM" id="CLU_025741_0_0_1"/>
<comment type="caution">
    <text evidence="7">The sequence shown here is derived from an EMBL/GenBank/DDBJ whole genome shotgun (WGS) entry which is preliminary data.</text>
</comment>
<comment type="subcellular location">
    <subcellularLocation>
        <location evidence="1">Nucleus</location>
        <location evidence="1">Nucleolus</location>
    </subcellularLocation>
</comment>
<name>J6EM93_TRIAS</name>
<dbReference type="InterPro" id="IPR000504">
    <property type="entry name" value="RRM_dom"/>
</dbReference>
<gene>
    <name evidence="7" type="ORF">A1Q1_06197</name>
</gene>
<protein>
    <submittedName>
        <fullName evidence="7">Ribosomal large subunit biogenesis-related protein</fullName>
    </submittedName>
</protein>
<proteinExistence type="predicted"/>
<evidence type="ECO:0000256" key="5">
    <source>
        <dbReference type="SAM" id="MobiDB-lite"/>
    </source>
</evidence>
<dbReference type="GeneID" id="25989709"/>
<feature type="region of interest" description="Disordered" evidence="5">
    <location>
        <begin position="147"/>
        <end position="246"/>
    </location>
</feature>
<dbReference type="Pfam" id="PF00076">
    <property type="entry name" value="RRM_1"/>
    <property type="match status" value="1"/>
</dbReference>
<dbReference type="Proteomes" id="UP000002748">
    <property type="component" value="Unassembled WGS sequence"/>
</dbReference>
<dbReference type="VEuPathDB" id="FungiDB:A1Q1_06197"/>
<dbReference type="CDD" id="cd12307">
    <property type="entry name" value="RRM_NIFK_like"/>
    <property type="match status" value="1"/>
</dbReference>
<dbReference type="GO" id="GO:0005730">
    <property type="term" value="C:nucleolus"/>
    <property type="evidence" value="ECO:0007669"/>
    <property type="project" value="UniProtKB-SubCell"/>
</dbReference>
<evidence type="ECO:0000256" key="2">
    <source>
        <dbReference type="ARBA" id="ARBA00022884"/>
    </source>
</evidence>
<dbReference type="AlphaFoldDB" id="J6EM93"/>
<evidence type="ECO:0000313" key="7">
    <source>
        <dbReference type="EMBL" id="EJT45434.1"/>
    </source>
</evidence>
<organism evidence="7 8">
    <name type="scientific">Trichosporon asahii var. asahii (strain ATCC 90039 / CBS 2479 / JCM 2466 / KCTC 7840 / NBRC 103889/ NCYC 2677 / UAMH 7654)</name>
    <name type="common">Yeast</name>
    <dbReference type="NCBI Taxonomy" id="1186058"/>
    <lineage>
        <taxon>Eukaryota</taxon>
        <taxon>Fungi</taxon>
        <taxon>Dikarya</taxon>
        <taxon>Basidiomycota</taxon>
        <taxon>Agaricomycotina</taxon>
        <taxon>Tremellomycetes</taxon>
        <taxon>Trichosporonales</taxon>
        <taxon>Trichosporonaceae</taxon>
        <taxon>Trichosporon</taxon>
    </lineage>
</organism>
<feature type="compositionally biased region" description="Acidic residues" evidence="5">
    <location>
        <begin position="210"/>
        <end position="245"/>
    </location>
</feature>
<dbReference type="GO" id="GO:0003723">
    <property type="term" value="F:RNA binding"/>
    <property type="evidence" value="ECO:0007669"/>
    <property type="project" value="UniProtKB-UniRule"/>
</dbReference>
<evidence type="ECO:0000256" key="3">
    <source>
        <dbReference type="ARBA" id="ARBA00023242"/>
    </source>
</evidence>
<evidence type="ECO:0000313" key="8">
    <source>
        <dbReference type="Proteomes" id="UP000002748"/>
    </source>
</evidence>
<accession>J6EM93</accession>
<feature type="compositionally biased region" description="Low complexity" evidence="5">
    <location>
        <begin position="180"/>
        <end position="198"/>
    </location>
</feature>
<dbReference type="OrthoDB" id="21467at2759"/>
<keyword evidence="2 4" id="KW-0694">RNA-binding</keyword>
<dbReference type="EMBL" id="ALBS01000327">
    <property type="protein sequence ID" value="EJT45434.1"/>
    <property type="molecule type" value="Genomic_DNA"/>
</dbReference>
<dbReference type="InterPro" id="IPR035979">
    <property type="entry name" value="RBD_domain_sf"/>
</dbReference>
<evidence type="ECO:0000256" key="4">
    <source>
        <dbReference type="PROSITE-ProRule" id="PRU00176"/>
    </source>
</evidence>
<keyword evidence="3" id="KW-0539">Nucleus</keyword>
<dbReference type="PROSITE" id="PS50102">
    <property type="entry name" value="RRM"/>
    <property type="match status" value="1"/>
</dbReference>
<feature type="domain" description="RRM" evidence="6">
    <location>
        <begin position="285"/>
        <end position="363"/>
    </location>
</feature>
<dbReference type="SUPFAM" id="SSF54928">
    <property type="entry name" value="RNA-binding domain, RBD"/>
    <property type="match status" value="1"/>
</dbReference>
<evidence type="ECO:0000256" key="1">
    <source>
        <dbReference type="ARBA" id="ARBA00004604"/>
    </source>
</evidence>
<dbReference type="SMART" id="SM00360">
    <property type="entry name" value="RRM"/>
    <property type="match status" value="1"/>
</dbReference>
<dbReference type="InterPro" id="IPR012677">
    <property type="entry name" value="Nucleotide-bd_a/b_plait_sf"/>
</dbReference>
<evidence type="ECO:0000259" key="6">
    <source>
        <dbReference type="PROSITE" id="PS50102"/>
    </source>
</evidence>
<reference evidence="7 8" key="1">
    <citation type="journal article" date="2012" name="Eukaryot. Cell">
        <title>Draft genome sequence of CBS 2479, the standard type strain of Trichosporon asahii.</title>
        <authorList>
            <person name="Yang R.Y."/>
            <person name="Li H.T."/>
            <person name="Zhu H."/>
            <person name="Zhou G.P."/>
            <person name="Wang M."/>
            <person name="Wang L."/>
        </authorList>
    </citation>
    <scope>NUCLEOTIDE SEQUENCE [LARGE SCALE GENOMIC DNA]</scope>
    <source>
        <strain evidence="8">ATCC 90039 / CBS 2479 / JCM 2466 / KCTC 7840 / NCYC 2677 / UAMH 7654</strain>
    </source>
</reference>
<feature type="region of interest" description="Disordered" evidence="5">
    <location>
        <begin position="1"/>
        <end position="42"/>
    </location>
</feature>
<dbReference type="RefSeq" id="XP_014176881.1">
    <property type="nucleotide sequence ID" value="XM_014321406.1"/>
</dbReference>